<proteinExistence type="predicted"/>
<dbReference type="AlphaFoldDB" id="A0ABD3AC69"/>
<feature type="signal peptide" evidence="1">
    <location>
        <begin position="1"/>
        <end position="15"/>
    </location>
</feature>
<evidence type="ECO:0000256" key="1">
    <source>
        <dbReference type="SAM" id="SignalP"/>
    </source>
</evidence>
<sequence length="83" mass="9662">MAPVIIFAWVTLAFGELRLFSQLSHIFRSHIRKFTNRESYLADNSDADALSITHLELEDIDRLLQYEPEIQFQDGEYIASCIK</sequence>
<reference evidence="2 3" key="1">
    <citation type="submission" date="2024-11" db="EMBL/GenBank/DDBJ databases">
        <title>A near-complete genome assembly of Cinchona calisaya.</title>
        <authorList>
            <person name="Lian D.C."/>
            <person name="Zhao X.W."/>
            <person name="Wei L."/>
        </authorList>
    </citation>
    <scope>NUCLEOTIDE SEQUENCE [LARGE SCALE GENOMIC DNA]</scope>
    <source>
        <tissue evidence="2">Nenye</tissue>
    </source>
</reference>
<accession>A0ABD3AC69</accession>
<keyword evidence="3" id="KW-1185">Reference proteome</keyword>
<feature type="chain" id="PRO_5044815186" evidence="1">
    <location>
        <begin position="16"/>
        <end position="83"/>
    </location>
</feature>
<protein>
    <submittedName>
        <fullName evidence="2">Uncharacterized protein</fullName>
    </submittedName>
</protein>
<feature type="non-terminal residue" evidence="2">
    <location>
        <position position="83"/>
    </location>
</feature>
<evidence type="ECO:0000313" key="3">
    <source>
        <dbReference type="Proteomes" id="UP001630127"/>
    </source>
</evidence>
<dbReference type="Proteomes" id="UP001630127">
    <property type="component" value="Unassembled WGS sequence"/>
</dbReference>
<evidence type="ECO:0000313" key="2">
    <source>
        <dbReference type="EMBL" id="KAL3529415.1"/>
    </source>
</evidence>
<keyword evidence="1" id="KW-0732">Signal</keyword>
<dbReference type="EMBL" id="JBJUIK010000004">
    <property type="protein sequence ID" value="KAL3529415.1"/>
    <property type="molecule type" value="Genomic_DNA"/>
</dbReference>
<comment type="caution">
    <text evidence="2">The sequence shown here is derived from an EMBL/GenBank/DDBJ whole genome shotgun (WGS) entry which is preliminary data.</text>
</comment>
<name>A0ABD3AC69_9GENT</name>
<organism evidence="2 3">
    <name type="scientific">Cinchona calisaya</name>
    <dbReference type="NCBI Taxonomy" id="153742"/>
    <lineage>
        <taxon>Eukaryota</taxon>
        <taxon>Viridiplantae</taxon>
        <taxon>Streptophyta</taxon>
        <taxon>Embryophyta</taxon>
        <taxon>Tracheophyta</taxon>
        <taxon>Spermatophyta</taxon>
        <taxon>Magnoliopsida</taxon>
        <taxon>eudicotyledons</taxon>
        <taxon>Gunneridae</taxon>
        <taxon>Pentapetalae</taxon>
        <taxon>asterids</taxon>
        <taxon>lamiids</taxon>
        <taxon>Gentianales</taxon>
        <taxon>Rubiaceae</taxon>
        <taxon>Cinchonoideae</taxon>
        <taxon>Cinchoneae</taxon>
        <taxon>Cinchona</taxon>
    </lineage>
</organism>
<gene>
    <name evidence="2" type="ORF">ACH5RR_008737</name>
</gene>